<accession>A0A4R8DIW7</accession>
<gene>
    <name evidence="1" type="ORF">EDB95_5375</name>
</gene>
<dbReference type="Proteomes" id="UP000294498">
    <property type="component" value="Unassembled WGS sequence"/>
</dbReference>
<keyword evidence="2" id="KW-1185">Reference proteome</keyword>
<dbReference type="Pfam" id="PF05559">
    <property type="entry name" value="DUF763"/>
    <property type="match status" value="1"/>
</dbReference>
<dbReference type="RefSeq" id="WP_133999909.1">
    <property type="nucleotide sequence ID" value="NZ_SODV01000002.1"/>
</dbReference>
<protein>
    <recommendedName>
        <fullName evidence="3">DUF763 domain-containing protein</fullName>
    </recommendedName>
</protein>
<reference evidence="1 2" key="1">
    <citation type="submission" date="2019-03" db="EMBL/GenBank/DDBJ databases">
        <title>Genomic Encyclopedia of Type Strains, Phase IV (KMG-IV): sequencing the most valuable type-strain genomes for metagenomic binning, comparative biology and taxonomic classification.</title>
        <authorList>
            <person name="Goeker M."/>
        </authorList>
    </citation>
    <scope>NUCLEOTIDE SEQUENCE [LARGE SCALE GENOMIC DNA]</scope>
    <source>
        <strain evidence="1 2">DSM 100059</strain>
    </source>
</reference>
<evidence type="ECO:0000313" key="1">
    <source>
        <dbReference type="EMBL" id="TDW97525.1"/>
    </source>
</evidence>
<dbReference type="OrthoDB" id="9802662at2"/>
<evidence type="ECO:0008006" key="3">
    <source>
        <dbReference type="Google" id="ProtNLM"/>
    </source>
</evidence>
<organism evidence="1 2">
    <name type="scientific">Dinghuibacter silviterrae</name>
    <dbReference type="NCBI Taxonomy" id="1539049"/>
    <lineage>
        <taxon>Bacteria</taxon>
        <taxon>Pseudomonadati</taxon>
        <taxon>Bacteroidota</taxon>
        <taxon>Chitinophagia</taxon>
        <taxon>Chitinophagales</taxon>
        <taxon>Chitinophagaceae</taxon>
        <taxon>Dinghuibacter</taxon>
    </lineage>
</organism>
<proteinExistence type="predicted"/>
<name>A0A4R8DIW7_9BACT</name>
<dbReference type="AlphaFoldDB" id="A0A4R8DIW7"/>
<dbReference type="PANTHER" id="PTHR38597:SF1">
    <property type="entry name" value="BLL3834 PROTEIN"/>
    <property type="match status" value="1"/>
</dbReference>
<dbReference type="PANTHER" id="PTHR38597">
    <property type="entry name" value="BLL3834 PROTEIN"/>
    <property type="match status" value="1"/>
</dbReference>
<evidence type="ECO:0000313" key="2">
    <source>
        <dbReference type="Proteomes" id="UP000294498"/>
    </source>
</evidence>
<sequence>MTKAGSADLPLHYGRVPTWLAQRMARLGRAVAETVVMDYGTSGFLRRLSDPFWFQSLGCVMGMDWHSSGITTSVLGALKRAINPLSGELGLHVCGGRGKFSLQTPAELRALSDATGLDGDTLIRSSRLAAKVDNTAVQDGFNLYLHNFIVSREGEWVVVQQGMNTAVRTARRYHWHSASLRSFVEEPHTAIYGPNRGDILNLTHGAAGPTREGVLSVARAGEALAVAAAPHLIMPAHHDVRSADINIKRLGAILALAHERQPMDFESLLLMEGVGPRTLQALTLVSEVIHGTPSRFSDPARFSFAHGGKDGHPFPVPLNVYDETLRQLEGAVTRAKLGREDSARAIKALSTISATLEKGWVEADRVQEWIEHERATSYQYGGMTVMGPAKPPAGATEARPARVSRQLDLF</sequence>
<dbReference type="InterPro" id="IPR008482">
    <property type="entry name" value="DUF763"/>
</dbReference>
<dbReference type="EMBL" id="SODV01000002">
    <property type="protein sequence ID" value="TDW97525.1"/>
    <property type="molecule type" value="Genomic_DNA"/>
</dbReference>
<comment type="caution">
    <text evidence="1">The sequence shown here is derived from an EMBL/GenBank/DDBJ whole genome shotgun (WGS) entry which is preliminary data.</text>
</comment>